<accession>A0A5J4SIC5</accession>
<sequence length="68" mass="7820">MKLLRRMSFLSIVALLLGCSGAKTDEKVRSEWQLQNRGDNTCLYDDNGIYKTGRIPSDDSYKRNVHKL</sequence>
<reference evidence="1" key="1">
    <citation type="submission" date="2019-03" db="EMBL/GenBank/DDBJ databases">
        <title>Single cell metagenomics reveals metabolic interactions within the superorganism composed of flagellate Streblomastix strix and complex community of Bacteroidetes bacteria on its surface.</title>
        <authorList>
            <person name="Treitli S.C."/>
            <person name="Kolisko M."/>
            <person name="Husnik F."/>
            <person name="Keeling P."/>
            <person name="Hampl V."/>
        </authorList>
    </citation>
    <scope>NUCLEOTIDE SEQUENCE</scope>
    <source>
        <strain evidence="1">STM</strain>
    </source>
</reference>
<proteinExistence type="predicted"/>
<evidence type="ECO:0008006" key="2">
    <source>
        <dbReference type="Google" id="ProtNLM"/>
    </source>
</evidence>
<organism evidence="1">
    <name type="scientific">termite gut metagenome</name>
    <dbReference type="NCBI Taxonomy" id="433724"/>
    <lineage>
        <taxon>unclassified sequences</taxon>
        <taxon>metagenomes</taxon>
        <taxon>organismal metagenomes</taxon>
    </lineage>
</organism>
<protein>
    <recommendedName>
        <fullName evidence="2">Lipoprotein</fullName>
    </recommendedName>
</protein>
<dbReference type="PROSITE" id="PS51257">
    <property type="entry name" value="PROKAR_LIPOPROTEIN"/>
    <property type="match status" value="1"/>
</dbReference>
<dbReference type="EMBL" id="SNRY01000190">
    <property type="protein sequence ID" value="KAA6345013.1"/>
    <property type="molecule type" value="Genomic_DNA"/>
</dbReference>
<dbReference type="AlphaFoldDB" id="A0A5J4SIC5"/>
<comment type="caution">
    <text evidence="1">The sequence shown here is derived from an EMBL/GenBank/DDBJ whole genome shotgun (WGS) entry which is preliminary data.</text>
</comment>
<name>A0A5J4SIC5_9ZZZZ</name>
<gene>
    <name evidence="1" type="ORF">EZS27_007398</name>
</gene>
<evidence type="ECO:0000313" key="1">
    <source>
        <dbReference type="EMBL" id="KAA6345013.1"/>
    </source>
</evidence>